<dbReference type="CDD" id="cd07302">
    <property type="entry name" value="CHD"/>
    <property type="match status" value="1"/>
</dbReference>
<keyword evidence="5 7" id="KW-0472">Membrane</keyword>
<feature type="transmembrane region" description="Helical" evidence="7">
    <location>
        <begin position="138"/>
        <end position="165"/>
    </location>
</feature>
<organism evidence="9 10">
    <name type="scientific">Tritrichomonas foetus</name>
    <dbReference type="NCBI Taxonomy" id="1144522"/>
    <lineage>
        <taxon>Eukaryota</taxon>
        <taxon>Metamonada</taxon>
        <taxon>Parabasalia</taxon>
        <taxon>Tritrichomonadida</taxon>
        <taxon>Tritrichomonadidae</taxon>
        <taxon>Tritrichomonas</taxon>
    </lineage>
</organism>
<dbReference type="OrthoDB" id="6127067at2759"/>
<accession>A0A1J4J318</accession>
<name>A0A1J4J318_9EUKA</name>
<feature type="transmembrane region" description="Helical" evidence="7">
    <location>
        <begin position="1133"/>
        <end position="1156"/>
    </location>
</feature>
<dbReference type="VEuPathDB" id="TrichDB:TRFO_11517"/>
<evidence type="ECO:0000256" key="1">
    <source>
        <dbReference type="ARBA" id="ARBA00004370"/>
    </source>
</evidence>
<evidence type="ECO:0000313" key="10">
    <source>
        <dbReference type="Proteomes" id="UP000179807"/>
    </source>
</evidence>
<dbReference type="GO" id="GO:0035556">
    <property type="term" value="P:intracellular signal transduction"/>
    <property type="evidence" value="ECO:0007669"/>
    <property type="project" value="InterPro"/>
</dbReference>
<protein>
    <recommendedName>
        <fullName evidence="8">Guanylate cyclase domain-containing protein</fullName>
    </recommendedName>
</protein>
<dbReference type="InterPro" id="IPR057352">
    <property type="entry name" value="TPR_TmcB/C"/>
</dbReference>
<evidence type="ECO:0000256" key="6">
    <source>
        <dbReference type="ARBA" id="ARBA00023239"/>
    </source>
</evidence>
<dbReference type="PANTHER" id="PTHR11920:SF335">
    <property type="entry name" value="GUANYLATE CYCLASE"/>
    <property type="match status" value="1"/>
</dbReference>
<evidence type="ECO:0000256" key="3">
    <source>
        <dbReference type="ARBA" id="ARBA00022741"/>
    </source>
</evidence>
<evidence type="ECO:0000313" key="9">
    <source>
        <dbReference type="EMBL" id="OHS93746.1"/>
    </source>
</evidence>
<dbReference type="PANTHER" id="PTHR11920">
    <property type="entry name" value="GUANYLYL CYCLASE"/>
    <property type="match status" value="1"/>
</dbReference>
<comment type="subcellular location">
    <subcellularLocation>
        <location evidence="1">Membrane</location>
    </subcellularLocation>
</comment>
<evidence type="ECO:0000256" key="7">
    <source>
        <dbReference type="SAM" id="Phobius"/>
    </source>
</evidence>
<keyword evidence="6" id="KW-0456">Lyase</keyword>
<reference evidence="9" key="1">
    <citation type="submission" date="2016-10" db="EMBL/GenBank/DDBJ databases">
        <authorList>
            <person name="Benchimol M."/>
            <person name="Almeida L.G."/>
            <person name="Vasconcelos A.T."/>
            <person name="Perreira-Neves A."/>
            <person name="Rosa I.A."/>
            <person name="Tasca T."/>
            <person name="Bogo M.R."/>
            <person name="de Souza W."/>
        </authorList>
    </citation>
    <scope>NUCLEOTIDE SEQUENCE [LARGE SCALE GENOMIC DNA]</scope>
    <source>
        <strain evidence="9">K</strain>
    </source>
</reference>
<gene>
    <name evidence="9" type="ORF">TRFO_11517</name>
</gene>
<feature type="transmembrane region" description="Helical" evidence="7">
    <location>
        <begin position="832"/>
        <end position="852"/>
    </location>
</feature>
<dbReference type="GO" id="GO:0004016">
    <property type="term" value="F:adenylate cyclase activity"/>
    <property type="evidence" value="ECO:0007669"/>
    <property type="project" value="TreeGrafter"/>
</dbReference>
<evidence type="ECO:0000256" key="2">
    <source>
        <dbReference type="ARBA" id="ARBA00022692"/>
    </source>
</evidence>
<dbReference type="GeneID" id="94830787"/>
<dbReference type="Pfam" id="PF00211">
    <property type="entry name" value="Guanylate_cyc"/>
    <property type="match status" value="1"/>
</dbReference>
<feature type="transmembrane region" description="Helical" evidence="7">
    <location>
        <begin position="104"/>
        <end position="126"/>
    </location>
</feature>
<dbReference type="Pfam" id="PF25474">
    <property type="entry name" value="TPR_TmcB"/>
    <property type="match status" value="1"/>
</dbReference>
<dbReference type="Gene3D" id="3.30.70.1230">
    <property type="entry name" value="Nucleotide cyclase"/>
    <property type="match status" value="1"/>
</dbReference>
<proteinExistence type="predicted"/>
<dbReference type="PROSITE" id="PS50125">
    <property type="entry name" value="GUANYLATE_CYCLASE_2"/>
    <property type="match status" value="1"/>
</dbReference>
<keyword evidence="10" id="KW-1185">Reference proteome</keyword>
<dbReference type="GO" id="GO:0000166">
    <property type="term" value="F:nucleotide binding"/>
    <property type="evidence" value="ECO:0007669"/>
    <property type="project" value="UniProtKB-KW"/>
</dbReference>
<dbReference type="GO" id="GO:0001653">
    <property type="term" value="F:peptide receptor activity"/>
    <property type="evidence" value="ECO:0007669"/>
    <property type="project" value="TreeGrafter"/>
</dbReference>
<evidence type="ECO:0000256" key="4">
    <source>
        <dbReference type="ARBA" id="ARBA00022989"/>
    </source>
</evidence>
<dbReference type="InterPro" id="IPR050401">
    <property type="entry name" value="Cyclic_nucleotide_synthase"/>
</dbReference>
<feature type="transmembrane region" description="Helical" evidence="7">
    <location>
        <begin position="281"/>
        <end position="298"/>
    </location>
</feature>
<feature type="transmembrane region" description="Helical" evidence="7">
    <location>
        <begin position="242"/>
        <end position="261"/>
    </location>
</feature>
<feature type="transmembrane region" description="Helical" evidence="7">
    <location>
        <begin position="177"/>
        <end position="202"/>
    </location>
</feature>
<feature type="transmembrane region" description="Helical" evidence="7">
    <location>
        <begin position="922"/>
        <end position="944"/>
    </location>
</feature>
<dbReference type="EMBL" id="MLAK01001371">
    <property type="protein sequence ID" value="OHS93746.1"/>
    <property type="molecule type" value="Genomic_DNA"/>
</dbReference>
<dbReference type="SMART" id="SM00044">
    <property type="entry name" value="CYCc"/>
    <property type="match status" value="1"/>
</dbReference>
<feature type="transmembrane region" description="Helical" evidence="7">
    <location>
        <begin position="627"/>
        <end position="649"/>
    </location>
</feature>
<keyword evidence="4 7" id="KW-1133">Transmembrane helix</keyword>
<keyword evidence="3" id="KW-0547">Nucleotide-binding</keyword>
<dbReference type="GO" id="GO:0005886">
    <property type="term" value="C:plasma membrane"/>
    <property type="evidence" value="ECO:0007669"/>
    <property type="project" value="TreeGrafter"/>
</dbReference>
<dbReference type="SUPFAM" id="SSF55073">
    <property type="entry name" value="Nucleotide cyclase"/>
    <property type="match status" value="1"/>
</dbReference>
<dbReference type="RefSeq" id="XP_068346883.1">
    <property type="nucleotide sequence ID" value="XM_068496083.1"/>
</dbReference>
<dbReference type="GO" id="GO:0007168">
    <property type="term" value="P:receptor guanylyl cyclase signaling pathway"/>
    <property type="evidence" value="ECO:0007669"/>
    <property type="project" value="TreeGrafter"/>
</dbReference>
<comment type="caution">
    <text evidence="9">The sequence shown here is derived from an EMBL/GenBank/DDBJ whole genome shotgun (WGS) entry which is preliminary data.</text>
</comment>
<feature type="transmembrane region" description="Helical" evidence="7">
    <location>
        <begin position="305"/>
        <end position="325"/>
    </location>
</feature>
<dbReference type="GO" id="GO:0004383">
    <property type="term" value="F:guanylate cyclase activity"/>
    <property type="evidence" value="ECO:0007669"/>
    <property type="project" value="TreeGrafter"/>
</dbReference>
<dbReference type="Proteomes" id="UP000179807">
    <property type="component" value="Unassembled WGS sequence"/>
</dbReference>
<feature type="domain" description="Guanylate cyclase" evidence="8">
    <location>
        <begin position="1376"/>
        <end position="1508"/>
    </location>
</feature>
<keyword evidence="2 7" id="KW-0812">Transmembrane</keyword>
<evidence type="ECO:0000256" key="5">
    <source>
        <dbReference type="ARBA" id="ARBA00023136"/>
    </source>
</evidence>
<sequence length="1558" mass="178792">MHNLSDFSVLSDVSRRQKYRRLLKRRTLKNFRDDCFRFFDYVYTMAPAHENVILVMRVYHFIQMTAVLLSPYNTDLWPKGSLLGRIINIFAVITNFCTADASELAFIIITSLLYLALVAFICYLYWNLRVFQKYTKINAFAINLICIVLNAFVSCFLIVLGVNFSKGLNSFIHGKEYLVMHIILFIIGILLACVFFLLQVIFVTPSLTFRPQTIHLLDAKSAAFYFASVYLNSLFSSLSGSILNAIPLFIIFVILLCFHIIEYLRPDYWGSYEMRGKFIAFYEMCTVFVLVESFLFLFDQTMNEIVIFVAIIFYIIMRIVNNFYVNYVNKCYLQLCEKAFNEPDLFDKIEIGQVVQILKIGFEFGHQYCHSWHAFEVAEKCYPGNKRILFLFMRYAAIYPDDAAMLKLATRQVQKAKKHSLEMKYLLFQMYSLYQQRERGLSKSLKKKLSHILEKTEKCRNQMRFIWESVIRGNITDLETLSMALKKNEEDIQREYNQLCLVYPNNPYVASAFAAFLGDIMCKDKEASEYVTIYRLLRNGARTRIERTYFFATSHIKTLPTEAKHAEMIATKLINPRNDSHSQSIASIANLGTIGDMNDPTEDKSQQKYIEAMIDSVHLPSMKYGPVLIFSSVSLIFPIMTIFFVLYVLNHMKINNECISLVEDISLEQVSLANTFVVYTNFLLNKNQILKSNYVDVLGIDQEDITNIIERFRLLTVLLNSINTKFPKMYKTGYFNETLTLLFTDTMNYIKVFPNETYGEKYGSYEFYLSNCAETAMRYVIVRTTRAFEFRAIWTYLLSTSHFLNQSIKFSDVYTDEIRVMMQENFKNTMRIVMSTGLVALFIFLGITAFVFTKMHQEKGALFRCFKSLPKNTISSIVGKLNSQSGKHNDEENTHILTSQEEHSLRALTMMQNQYHVNYSYYPVYVILCIFSISVICTLLFIIYSQRYLTKHFPKLCSVMSAASDLHSTFSSILLNGYRVMMYNMTGYPFSLMQSREEIIRETLYLINSIPHHMHKYRFGDSSYNSSGLSGISTDIIDDFTTSPEITISLPDSDDTILEMLSLENAMVYLEMLFQNFFYQLMYKPGNITLIYPLFNSALSWIFNTSYPDIVLRTVNDSIACANELQDYVQITYITVPVIIFDLIIFICGILLIPPFKQSGEVAQWAMRLMLFCQPNIVLQSRKIVKILSNDFTSDENEDNEESSDFYEKLIAHLPDAAIFLNKELVIHSTNSAFEKLFGEFKIGTSLFDLFVPAKGKESSYLSFDSALRKIMSARVSPCFSGDIDVTINEENKLLHLSLIAVNGDGEIQNEPILPDFLSIFSLEIKNITAFVDCQTKLDSEKQKISNLLAQVLPQPIVTRVMNCEPNICFSVQSASIVFIDIVEFSKWSSTVEPSLVMNTLNILIEQFDRILGSFNKLTKIKSLGDNYLAAGGIFDEVNQPQVHAFQAISFGLDVISALDLINVQTSLSLRIRVGLNTGGPVIAGLLNLLKPSFEVLGDTISLASELEKTGVPMNVHIPHHVLSIINEDEFLTKKTENIIFKGQEMQTYLVSGYLSSG</sequence>
<dbReference type="InterPro" id="IPR029787">
    <property type="entry name" value="Nucleotide_cyclase"/>
</dbReference>
<dbReference type="InterPro" id="IPR001054">
    <property type="entry name" value="A/G_cyclase"/>
</dbReference>
<evidence type="ECO:0000259" key="8">
    <source>
        <dbReference type="PROSITE" id="PS50125"/>
    </source>
</evidence>